<keyword evidence="2" id="KW-1003">Cell membrane</keyword>
<evidence type="ECO:0000256" key="4">
    <source>
        <dbReference type="ARBA" id="ARBA00022989"/>
    </source>
</evidence>
<evidence type="ECO:0000256" key="6">
    <source>
        <dbReference type="SAM" id="Phobius"/>
    </source>
</evidence>
<dbReference type="PANTHER" id="PTHR35007:SF2">
    <property type="entry name" value="PILUS ASSEMBLE PROTEIN"/>
    <property type="match status" value="1"/>
</dbReference>
<evidence type="ECO:0000259" key="7">
    <source>
        <dbReference type="Pfam" id="PF00482"/>
    </source>
</evidence>
<dbReference type="AlphaFoldDB" id="A0A1F2UI53"/>
<evidence type="ECO:0000313" key="9">
    <source>
        <dbReference type="Proteomes" id="UP000178086"/>
    </source>
</evidence>
<evidence type="ECO:0000256" key="2">
    <source>
        <dbReference type="ARBA" id="ARBA00022475"/>
    </source>
</evidence>
<comment type="subcellular location">
    <subcellularLocation>
        <location evidence="1">Cell membrane</location>
        <topology evidence="1">Multi-pass membrane protein</topology>
    </subcellularLocation>
</comment>
<feature type="non-terminal residue" evidence="8">
    <location>
        <position position="305"/>
    </location>
</feature>
<accession>A0A1F2UI53</accession>
<keyword evidence="3 6" id="KW-0812">Transmembrane</keyword>
<feature type="transmembrane region" description="Helical" evidence="6">
    <location>
        <begin position="130"/>
        <end position="150"/>
    </location>
</feature>
<dbReference type="PANTHER" id="PTHR35007">
    <property type="entry name" value="INTEGRAL MEMBRANE PROTEIN-RELATED"/>
    <property type="match status" value="1"/>
</dbReference>
<dbReference type="InterPro" id="IPR018076">
    <property type="entry name" value="T2SS_GspF_dom"/>
</dbReference>
<feature type="domain" description="Type II secretion system protein GspF" evidence="7">
    <location>
        <begin position="169"/>
        <end position="294"/>
    </location>
</feature>
<dbReference type="EMBL" id="MELI01000087">
    <property type="protein sequence ID" value="OFW32724.1"/>
    <property type="molecule type" value="Genomic_DNA"/>
</dbReference>
<dbReference type="GO" id="GO:0005886">
    <property type="term" value="C:plasma membrane"/>
    <property type="evidence" value="ECO:0007669"/>
    <property type="project" value="UniProtKB-SubCell"/>
</dbReference>
<protein>
    <recommendedName>
        <fullName evidence="7">Type II secretion system protein GspF domain-containing protein</fullName>
    </recommendedName>
</protein>
<evidence type="ECO:0000313" key="8">
    <source>
        <dbReference type="EMBL" id="OFW32724.1"/>
    </source>
</evidence>
<feature type="transmembrane region" description="Helical" evidence="6">
    <location>
        <begin position="277"/>
        <end position="299"/>
    </location>
</feature>
<proteinExistence type="predicted"/>
<evidence type="ECO:0000256" key="5">
    <source>
        <dbReference type="ARBA" id="ARBA00023136"/>
    </source>
</evidence>
<name>A0A1F2UI53_9ACTN</name>
<dbReference type="Pfam" id="PF00482">
    <property type="entry name" value="T2SSF"/>
    <property type="match status" value="1"/>
</dbReference>
<reference evidence="8 9" key="1">
    <citation type="journal article" date="2016" name="Nat. Commun.">
        <title>Thousands of microbial genomes shed light on interconnected biogeochemical processes in an aquifer system.</title>
        <authorList>
            <person name="Anantharaman K."/>
            <person name="Brown C.T."/>
            <person name="Hug L.A."/>
            <person name="Sharon I."/>
            <person name="Castelle C.J."/>
            <person name="Probst A.J."/>
            <person name="Thomas B.C."/>
            <person name="Singh A."/>
            <person name="Wilkins M.J."/>
            <person name="Karaoz U."/>
            <person name="Brodie E.L."/>
            <person name="Williams K.H."/>
            <person name="Hubbard S.S."/>
            <person name="Banfield J.F."/>
        </authorList>
    </citation>
    <scope>NUCLEOTIDE SEQUENCE [LARGE SCALE GENOMIC DNA]</scope>
</reference>
<evidence type="ECO:0000256" key="3">
    <source>
        <dbReference type="ARBA" id="ARBA00022692"/>
    </source>
</evidence>
<gene>
    <name evidence="8" type="ORF">A2074_08810</name>
</gene>
<comment type="caution">
    <text evidence="8">The sequence shown here is derived from an EMBL/GenBank/DDBJ whole genome shotgun (WGS) entry which is preliminary data.</text>
</comment>
<feature type="transmembrane region" description="Helical" evidence="6">
    <location>
        <begin position="6"/>
        <end position="27"/>
    </location>
</feature>
<keyword evidence="4 6" id="KW-1133">Transmembrane helix</keyword>
<sequence length="305" mass="33801">MLDTVLLSLIFGTVALLVYGVLASVFSDEVVVKKSLKKLDDYEIKDLFTAEPLAIPFFDRAVMPFYGRLSKLVRRFSPAEVEDNIKARLVKAGNPSDMDVDRFLSLKLLCALTATLVVVMMFVSKGFSPLLFLLSILIVPASFFIPDLWLRSLVEARQKKIRLALADTLDLLTISIEAGLGFDAALTKVVKNHPGPLAEEFSRMLHEVQIGVSRKEALRNLAERTDVDELSNFIASIIQADMLGVSIGNVLRVQASEMRLKRRQKAEEIAQKAPVKIVFPLILCIFPSIFVVIVGPGAIRIMTSL</sequence>
<keyword evidence="5 6" id="KW-0472">Membrane</keyword>
<feature type="transmembrane region" description="Helical" evidence="6">
    <location>
        <begin position="104"/>
        <end position="124"/>
    </location>
</feature>
<organism evidence="8 9">
    <name type="scientific">Candidatus Aquicultor primus</name>
    <dbReference type="NCBI Taxonomy" id="1797195"/>
    <lineage>
        <taxon>Bacteria</taxon>
        <taxon>Bacillati</taxon>
        <taxon>Actinomycetota</taxon>
        <taxon>Candidatus Aquicultoria</taxon>
        <taxon>Candidatus Aquicultorales</taxon>
        <taxon>Candidatus Aquicultoraceae</taxon>
        <taxon>Candidatus Aquicultor</taxon>
    </lineage>
</organism>
<evidence type="ECO:0000256" key="1">
    <source>
        <dbReference type="ARBA" id="ARBA00004651"/>
    </source>
</evidence>
<dbReference type="Proteomes" id="UP000178086">
    <property type="component" value="Unassembled WGS sequence"/>
</dbReference>